<organism evidence="1 2">
    <name type="scientific">Exophiala bonariae</name>
    <dbReference type="NCBI Taxonomy" id="1690606"/>
    <lineage>
        <taxon>Eukaryota</taxon>
        <taxon>Fungi</taxon>
        <taxon>Dikarya</taxon>
        <taxon>Ascomycota</taxon>
        <taxon>Pezizomycotina</taxon>
        <taxon>Eurotiomycetes</taxon>
        <taxon>Chaetothyriomycetidae</taxon>
        <taxon>Chaetothyriales</taxon>
        <taxon>Herpotrichiellaceae</taxon>
        <taxon>Exophiala</taxon>
    </lineage>
</organism>
<evidence type="ECO:0000313" key="2">
    <source>
        <dbReference type="Proteomes" id="UP001358417"/>
    </source>
</evidence>
<sequence>MPQFRASKSVRSSTQRRQILVARIESFGVPKLDMGRCTPCQNAGTICLMLDGYSKCSSCVKKGVSYCDGVFSAEEFDALTAQRNRLAEAARRKGEEIKEMLAEAARVHAKMLAEVSKAHEEKERLHHDADVLLDKQKKMLIREATALDEIDHLEPPPVASSTVFVGLDDAQLEQMFELEPGSMADFSGPILLDRPLAR</sequence>
<evidence type="ECO:0008006" key="3">
    <source>
        <dbReference type="Google" id="ProtNLM"/>
    </source>
</evidence>
<name>A0AAV9MRD6_9EURO</name>
<dbReference type="AlphaFoldDB" id="A0AAV9MRD6"/>
<dbReference type="RefSeq" id="XP_064699823.1">
    <property type="nucleotide sequence ID" value="XM_064855515.1"/>
</dbReference>
<keyword evidence="2" id="KW-1185">Reference proteome</keyword>
<comment type="caution">
    <text evidence="1">The sequence shown here is derived from an EMBL/GenBank/DDBJ whole genome shotgun (WGS) entry which is preliminary data.</text>
</comment>
<dbReference type="GeneID" id="89980137"/>
<protein>
    <recommendedName>
        <fullName evidence="3">Zn(2)-C6 fungal-type domain-containing protein</fullName>
    </recommendedName>
</protein>
<gene>
    <name evidence="1" type="ORF">LTR84_011989</name>
</gene>
<dbReference type="Proteomes" id="UP001358417">
    <property type="component" value="Unassembled WGS sequence"/>
</dbReference>
<reference evidence="1 2" key="1">
    <citation type="submission" date="2023-08" db="EMBL/GenBank/DDBJ databases">
        <title>Black Yeasts Isolated from many extreme environments.</title>
        <authorList>
            <person name="Coleine C."/>
            <person name="Stajich J.E."/>
            <person name="Selbmann L."/>
        </authorList>
    </citation>
    <scope>NUCLEOTIDE SEQUENCE [LARGE SCALE GENOMIC DNA]</scope>
    <source>
        <strain evidence="1 2">CCFEE 5792</strain>
    </source>
</reference>
<proteinExistence type="predicted"/>
<evidence type="ECO:0000313" key="1">
    <source>
        <dbReference type="EMBL" id="KAK5042933.1"/>
    </source>
</evidence>
<accession>A0AAV9MRD6</accession>
<dbReference type="EMBL" id="JAVRRD010000066">
    <property type="protein sequence ID" value="KAK5042933.1"/>
    <property type="molecule type" value="Genomic_DNA"/>
</dbReference>